<evidence type="ECO:0000313" key="8">
    <source>
        <dbReference type="EMBL" id="KAF5740667.1"/>
    </source>
</evidence>
<dbReference type="AlphaFoldDB" id="A0A7J7D2U8"/>
<keyword evidence="4" id="KW-0804">Transcription</keyword>
<dbReference type="Gene3D" id="4.10.280.10">
    <property type="entry name" value="Helix-loop-helix DNA-binding domain"/>
    <property type="match status" value="2"/>
</dbReference>
<sequence>MADLFGTASPSDPEPQEFSSFLQQLLHNSSSSSTSSSSALPLKPKMVHSLSAPRQLSVLPEVGNFVDRLRFGVAANLSESDGVNNFFGALPVGVVDSDANATSKRRAVSMENSVGYLSCDSENGPDATEGPSKPRNSSKRSRAAEVHNLSEKRRRSRINEKMRALQNLIPNSNKMLSMRNGLSLHPLCLPGVLQHVQGSTMGMGFDEGIGLFNANVSAGTFSTNESLMQTALGLPSQCTNAHPSTLISTESEFVFKPPNLIIDSGMDAETAVAGVVGHKRTKKGVPKNDENDGDGGGEGAEHEIHIWTERQRRKKMRDMFSNLHALLPHLPAKADKSTVVDDAVRYIKVLQQTLQTMQRKRVEKLSGGTILADSEPSTITSQTPRGYGSTSRESFLADQGLSEAMNCAVPVPFTPACFQTWFSPNVVMNMCGEDAQFSVCSQRKPGLLSTIFYILEKHSLDVVSAHISSDQHRCIYMINVHHAGGAPPQYRDALSVEDTFKLAAGELNLWLLSC</sequence>
<name>A0A7J7D2U8_TRIWF</name>
<evidence type="ECO:0000313" key="9">
    <source>
        <dbReference type="Proteomes" id="UP000593562"/>
    </source>
</evidence>
<proteinExistence type="predicted"/>
<comment type="subcellular location">
    <subcellularLocation>
        <location evidence="1">Nucleus</location>
    </subcellularLocation>
</comment>
<dbReference type="GO" id="GO:0009960">
    <property type="term" value="P:endosperm development"/>
    <property type="evidence" value="ECO:0007669"/>
    <property type="project" value="InterPro"/>
</dbReference>
<feature type="domain" description="BHLH" evidence="7">
    <location>
        <begin position="142"/>
        <end position="203"/>
    </location>
</feature>
<keyword evidence="3" id="KW-0238">DNA-binding</keyword>
<dbReference type="PANTHER" id="PTHR46772">
    <property type="entry name" value="BHLH DOMAIN-CONTAINING PROTEIN"/>
    <property type="match status" value="1"/>
</dbReference>
<dbReference type="Proteomes" id="UP000593562">
    <property type="component" value="Unassembled WGS sequence"/>
</dbReference>
<dbReference type="CDD" id="cd11393">
    <property type="entry name" value="bHLH_AtbHLH_like"/>
    <property type="match status" value="1"/>
</dbReference>
<keyword evidence="9" id="KW-1185">Reference proteome</keyword>
<dbReference type="InterPro" id="IPR045239">
    <property type="entry name" value="bHLH95_bHLH"/>
</dbReference>
<evidence type="ECO:0000256" key="2">
    <source>
        <dbReference type="ARBA" id="ARBA00023015"/>
    </source>
</evidence>
<feature type="compositionally biased region" description="Polar residues" evidence="6">
    <location>
        <begin position="375"/>
        <end position="392"/>
    </location>
</feature>
<evidence type="ECO:0000256" key="1">
    <source>
        <dbReference type="ARBA" id="ARBA00004123"/>
    </source>
</evidence>
<organism evidence="8 9">
    <name type="scientific">Tripterygium wilfordii</name>
    <name type="common">Thunder God vine</name>
    <dbReference type="NCBI Taxonomy" id="458696"/>
    <lineage>
        <taxon>Eukaryota</taxon>
        <taxon>Viridiplantae</taxon>
        <taxon>Streptophyta</taxon>
        <taxon>Embryophyta</taxon>
        <taxon>Tracheophyta</taxon>
        <taxon>Spermatophyta</taxon>
        <taxon>Magnoliopsida</taxon>
        <taxon>eudicotyledons</taxon>
        <taxon>Gunneridae</taxon>
        <taxon>Pentapetalae</taxon>
        <taxon>rosids</taxon>
        <taxon>fabids</taxon>
        <taxon>Celastrales</taxon>
        <taxon>Celastraceae</taxon>
        <taxon>Tripterygium</taxon>
    </lineage>
</organism>
<protein>
    <recommendedName>
        <fullName evidence="7">BHLH domain-containing protein</fullName>
    </recommendedName>
</protein>
<dbReference type="InterPro" id="IPR045865">
    <property type="entry name" value="ACT-like_dom_sf"/>
</dbReference>
<dbReference type="PROSITE" id="PS50888">
    <property type="entry name" value="BHLH"/>
    <property type="match status" value="2"/>
</dbReference>
<evidence type="ECO:0000256" key="3">
    <source>
        <dbReference type="ARBA" id="ARBA00023125"/>
    </source>
</evidence>
<evidence type="ECO:0000256" key="4">
    <source>
        <dbReference type="ARBA" id="ARBA00023163"/>
    </source>
</evidence>
<accession>A0A7J7D2U8</accession>
<evidence type="ECO:0000256" key="5">
    <source>
        <dbReference type="ARBA" id="ARBA00023242"/>
    </source>
</evidence>
<dbReference type="SUPFAM" id="SSF55021">
    <property type="entry name" value="ACT-like"/>
    <property type="match status" value="1"/>
</dbReference>
<keyword evidence="5" id="KW-0539">Nucleus</keyword>
<dbReference type="GO" id="GO:0046983">
    <property type="term" value="F:protein dimerization activity"/>
    <property type="evidence" value="ECO:0007669"/>
    <property type="project" value="InterPro"/>
</dbReference>
<feature type="domain" description="BHLH" evidence="7">
    <location>
        <begin position="300"/>
        <end position="350"/>
    </location>
</feature>
<feature type="region of interest" description="Disordered" evidence="6">
    <location>
        <begin position="116"/>
        <end position="154"/>
    </location>
</feature>
<evidence type="ECO:0000259" key="7">
    <source>
        <dbReference type="PROSITE" id="PS50888"/>
    </source>
</evidence>
<reference evidence="8 9" key="1">
    <citation type="journal article" date="2020" name="Nat. Commun.">
        <title>Genome of Tripterygium wilfordii and identification of cytochrome P450 involved in triptolide biosynthesis.</title>
        <authorList>
            <person name="Tu L."/>
            <person name="Su P."/>
            <person name="Zhang Z."/>
            <person name="Gao L."/>
            <person name="Wang J."/>
            <person name="Hu T."/>
            <person name="Zhou J."/>
            <person name="Zhang Y."/>
            <person name="Zhao Y."/>
            <person name="Liu Y."/>
            <person name="Song Y."/>
            <person name="Tong Y."/>
            <person name="Lu Y."/>
            <person name="Yang J."/>
            <person name="Xu C."/>
            <person name="Jia M."/>
            <person name="Peters R.J."/>
            <person name="Huang L."/>
            <person name="Gao W."/>
        </authorList>
    </citation>
    <scope>NUCLEOTIDE SEQUENCE [LARGE SCALE GENOMIC DNA]</scope>
    <source>
        <strain evidence="9">cv. XIE 37</strain>
        <tissue evidence="8">Leaf</tissue>
    </source>
</reference>
<feature type="compositionally biased region" description="Basic and acidic residues" evidence="6">
    <location>
        <begin position="142"/>
        <end position="154"/>
    </location>
</feature>
<dbReference type="InParanoid" id="A0A7J7D2U8"/>
<dbReference type="Pfam" id="PF00010">
    <property type="entry name" value="HLH"/>
    <property type="match status" value="2"/>
</dbReference>
<dbReference type="EMBL" id="JAAARO010000011">
    <property type="protein sequence ID" value="KAF5740667.1"/>
    <property type="molecule type" value="Genomic_DNA"/>
</dbReference>
<dbReference type="InterPro" id="IPR011598">
    <property type="entry name" value="bHLH_dom"/>
</dbReference>
<dbReference type="SMART" id="SM00353">
    <property type="entry name" value="HLH"/>
    <property type="match status" value="2"/>
</dbReference>
<dbReference type="SUPFAM" id="SSF47459">
    <property type="entry name" value="HLH, helix-loop-helix DNA-binding domain"/>
    <property type="match status" value="2"/>
</dbReference>
<dbReference type="CDD" id="cd04873">
    <property type="entry name" value="ACT_UUR-ACR-like"/>
    <property type="match status" value="1"/>
</dbReference>
<comment type="caution">
    <text evidence="8">The sequence shown here is derived from an EMBL/GenBank/DDBJ whole genome shotgun (WGS) entry which is preliminary data.</text>
</comment>
<dbReference type="PANTHER" id="PTHR46772:SF2">
    <property type="entry name" value="BHLH DOMAIN-CONTAINING PROTEIN"/>
    <property type="match status" value="1"/>
</dbReference>
<dbReference type="InterPro" id="IPR044278">
    <property type="entry name" value="BHLH95-like"/>
</dbReference>
<feature type="region of interest" description="Disordered" evidence="6">
    <location>
        <begin position="279"/>
        <end position="300"/>
    </location>
</feature>
<keyword evidence="2" id="KW-0805">Transcription regulation</keyword>
<evidence type="ECO:0000256" key="6">
    <source>
        <dbReference type="SAM" id="MobiDB-lite"/>
    </source>
</evidence>
<dbReference type="GO" id="GO:0003677">
    <property type="term" value="F:DNA binding"/>
    <property type="evidence" value="ECO:0007669"/>
    <property type="project" value="UniProtKB-KW"/>
</dbReference>
<dbReference type="GO" id="GO:0005634">
    <property type="term" value="C:nucleus"/>
    <property type="evidence" value="ECO:0007669"/>
    <property type="project" value="UniProtKB-SubCell"/>
</dbReference>
<dbReference type="GO" id="GO:0003700">
    <property type="term" value="F:DNA-binding transcription factor activity"/>
    <property type="evidence" value="ECO:0007669"/>
    <property type="project" value="InterPro"/>
</dbReference>
<dbReference type="InterPro" id="IPR036638">
    <property type="entry name" value="HLH_DNA-bd_sf"/>
</dbReference>
<gene>
    <name evidence="8" type="ORF">HS088_TW11G00744</name>
</gene>
<feature type="region of interest" description="Disordered" evidence="6">
    <location>
        <begin position="372"/>
        <end position="392"/>
    </location>
</feature>